<evidence type="ECO:0000313" key="5">
    <source>
        <dbReference type="EMBL" id="MBE9464227.1"/>
    </source>
</evidence>
<comment type="caution">
    <text evidence="5">The sequence shown here is derived from an EMBL/GenBank/DDBJ whole genome shotgun (WGS) entry which is preliminary data.</text>
</comment>
<name>A0ABR9WFF0_9BACT</name>
<feature type="coiled-coil region" evidence="4">
    <location>
        <begin position="73"/>
        <end position="100"/>
    </location>
</feature>
<dbReference type="Gene3D" id="3.40.50.720">
    <property type="entry name" value="NAD(P)-binding Rossmann-like Domain"/>
    <property type="match status" value="1"/>
</dbReference>
<gene>
    <name evidence="5" type="ORF">IEE83_20260</name>
</gene>
<sequence>MKNNDGKESIISAKTALLVTLGAGLFALAKTIYKEINKFDLKDKVVIITGGSRGLGLAIARELASKGAKLALCARTASQLENARLELEELGAEVITIRMDVSNQTEVQRMIKAVYEHYGQLDVLINNAGIIMVGPENVMEIQDYKKVMDTNLWSALYTIKASLPIFLQKGEGRIVNIASIGGKVAVPHLLPYSVSKFALVGLSEGLNAELKKDNIHVTTVIPNLMQTGSPRNVTVKGDHESEYAWFKLADSSSLLSQKAESAAKEIVKALEQGENELILTQMGKVAVALQGILPGSINALSQVANHFLPKGNNRQEKKGFESESELSNGAAAANTDKAAVEFNEI</sequence>
<dbReference type="InterPro" id="IPR036291">
    <property type="entry name" value="NAD(P)-bd_dom_sf"/>
</dbReference>
<dbReference type="PRINTS" id="PR00080">
    <property type="entry name" value="SDRFAMILY"/>
</dbReference>
<evidence type="ECO:0000256" key="4">
    <source>
        <dbReference type="SAM" id="Coils"/>
    </source>
</evidence>
<dbReference type="PANTHER" id="PTHR44196">
    <property type="entry name" value="DEHYDROGENASE/REDUCTASE SDR FAMILY MEMBER 7B"/>
    <property type="match status" value="1"/>
</dbReference>
<dbReference type="Proteomes" id="UP000634134">
    <property type="component" value="Unassembled WGS sequence"/>
</dbReference>
<evidence type="ECO:0000256" key="2">
    <source>
        <dbReference type="ARBA" id="ARBA00023002"/>
    </source>
</evidence>
<keyword evidence="4" id="KW-0175">Coiled coil</keyword>
<reference evidence="6" key="1">
    <citation type="submission" date="2023-07" db="EMBL/GenBank/DDBJ databases">
        <title>Dyadobacter sp. nov 'subterranea' isolated from contaminted grondwater.</title>
        <authorList>
            <person name="Szabo I."/>
            <person name="Al-Omari J."/>
            <person name="Szerdahelyi S.G."/>
            <person name="Rado J."/>
        </authorList>
    </citation>
    <scope>NUCLEOTIDE SEQUENCE [LARGE SCALE GENOMIC DNA]</scope>
    <source>
        <strain evidence="6">UP-52</strain>
    </source>
</reference>
<dbReference type="PRINTS" id="PR00081">
    <property type="entry name" value="GDHRDH"/>
</dbReference>
<evidence type="ECO:0000256" key="1">
    <source>
        <dbReference type="ARBA" id="ARBA00006484"/>
    </source>
</evidence>
<keyword evidence="6" id="KW-1185">Reference proteome</keyword>
<dbReference type="InterPro" id="IPR002347">
    <property type="entry name" value="SDR_fam"/>
</dbReference>
<proteinExistence type="inferred from homology"/>
<dbReference type="SUPFAM" id="SSF51735">
    <property type="entry name" value="NAD(P)-binding Rossmann-fold domains"/>
    <property type="match status" value="1"/>
</dbReference>
<accession>A0ABR9WFF0</accession>
<keyword evidence="2" id="KW-0560">Oxidoreductase</keyword>
<dbReference type="Pfam" id="PF00106">
    <property type="entry name" value="adh_short"/>
    <property type="match status" value="1"/>
</dbReference>
<protein>
    <submittedName>
        <fullName evidence="5">SDR family NAD(P)-dependent oxidoreductase</fullName>
    </submittedName>
</protein>
<comment type="similarity">
    <text evidence="1 3">Belongs to the short-chain dehydrogenases/reductases (SDR) family.</text>
</comment>
<dbReference type="EMBL" id="JACYGY010000001">
    <property type="protein sequence ID" value="MBE9464227.1"/>
    <property type="molecule type" value="Genomic_DNA"/>
</dbReference>
<evidence type="ECO:0000256" key="3">
    <source>
        <dbReference type="RuleBase" id="RU000363"/>
    </source>
</evidence>
<dbReference type="RefSeq" id="WP_194122300.1">
    <property type="nucleotide sequence ID" value="NZ_JACYGY010000001.1"/>
</dbReference>
<organism evidence="5 6">
    <name type="scientific">Dyadobacter subterraneus</name>
    <dbReference type="NCBI Taxonomy" id="2773304"/>
    <lineage>
        <taxon>Bacteria</taxon>
        <taxon>Pseudomonadati</taxon>
        <taxon>Bacteroidota</taxon>
        <taxon>Cytophagia</taxon>
        <taxon>Cytophagales</taxon>
        <taxon>Spirosomataceae</taxon>
        <taxon>Dyadobacter</taxon>
    </lineage>
</organism>
<dbReference type="PANTHER" id="PTHR44196:SF1">
    <property type="entry name" value="DEHYDROGENASE_REDUCTASE SDR FAMILY MEMBER 7B"/>
    <property type="match status" value="1"/>
</dbReference>
<evidence type="ECO:0000313" key="6">
    <source>
        <dbReference type="Proteomes" id="UP000634134"/>
    </source>
</evidence>